<dbReference type="CDD" id="cd08898">
    <property type="entry name" value="SRPBCC_CalC_Aha1-like_5"/>
    <property type="match status" value="1"/>
</dbReference>
<organism evidence="3 4">
    <name type="scientific">Rhodanobacter terrae</name>
    <dbReference type="NCBI Taxonomy" id="418647"/>
    <lineage>
        <taxon>Bacteria</taxon>
        <taxon>Pseudomonadati</taxon>
        <taxon>Pseudomonadota</taxon>
        <taxon>Gammaproteobacteria</taxon>
        <taxon>Lysobacterales</taxon>
        <taxon>Rhodanobacteraceae</taxon>
        <taxon>Rhodanobacter</taxon>
    </lineage>
</organism>
<dbReference type="EMBL" id="JBHSNG010000002">
    <property type="protein sequence ID" value="MFC5580111.1"/>
    <property type="molecule type" value="Genomic_DNA"/>
</dbReference>
<dbReference type="InterPro" id="IPR023393">
    <property type="entry name" value="START-like_dom_sf"/>
</dbReference>
<proteinExistence type="inferred from homology"/>
<comment type="caution">
    <text evidence="3">The sequence shown here is derived from an EMBL/GenBank/DDBJ whole genome shotgun (WGS) entry which is preliminary data.</text>
</comment>
<accession>A0ABW0SSY5</accession>
<name>A0ABW0SSY5_9GAMM</name>
<feature type="domain" description="Activator of Hsp90 ATPase homologue 1/2-like C-terminal" evidence="2">
    <location>
        <begin position="12"/>
        <end position="147"/>
    </location>
</feature>
<dbReference type="Pfam" id="PF08327">
    <property type="entry name" value="AHSA1"/>
    <property type="match status" value="1"/>
</dbReference>
<comment type="similarity">
    <text evidence="1">Belongs to the AHA1 family.</text>
</comment>
<reference evidence="4" key="1">
    <citation type="journal article" date="2019" name="Int. J. Syst. Evol. Microbiol.">
        <title>The Global Catalogue of Microorganisms (GCM) 10K type strain sequencing project: providing services to taxonomists for standard genome sequencing and annotation.</title>
        <authorList>
            <consortium name="The Broad Institute Genomics Platform"/>
            <consortium name="The Broad Institute Genome Sequencing Center for Infectious Disease"/>
            <person name="Wu L."/>
            <person name="Ma J."/>
        </authorList>
    </citation>
    <scope>NUCLEOTIDE SEQUENCE [LARGE SCALE GENOMIC DNA]</scope>
    <source>
        <strain evidence="4">CGMCC 1.13587</strain>
    </source>
</reference>
<dbReference type="InterPro" id="IPR013538">
    <property type="entry name" value="ASHA1/2-like_C"/>
</dbReference>
<dbReference type="Proteomes" id="UP001596111">
    <property type="component" value="Unassembled WGS sequence"/>
</dbReference>
<gene>
    <name evidence="3" type="ORF">ACFPPB_03110</name>
</gene>
<evidence type="ECO:0000256" key="1">
    <source>
        <dbReference type="ARBA" id="ARBA00006817"/>
    </source>
</evidence>
<evidence type="ECO:0000313" key="3">
    <source>
        <dbReference type="EMBL" id="MFC5580111.1"/>
    </source>
</evidence>
<protein>
    <submittedName>
        <fullName evidence="3">SRPBCC family protein</fullName>
    </submittedName>
</protein>
<evidence type="ECO:0000259" key="2">
    <source>
        <dbReference type="Pfam" id="PF08327"/>
    </source>
</evidence>
<dbReference type="RefSeq" id="WP_377324299.1">
    <property type="nucleotide sequence ID" value="NZ_JBHSNG010000002.1"/>
</dbReference>
<sequence length="152" mass="17296">MSDRIEKRIQLNAPVSRVWRALTDYREFGAWFCVKLAGPFVRGGEAVGQITYPGYEHVTWRAVVQRIEPKRLFSFTWHPYAVEPGADYSAEPPTLVEFRLQPGGDGTLLTLTESGFDSIPAGRRAEAFRMNDNGWAQQMENIRRHVEESHGS</sequence>
<keyword evidence="4" id="KW-1185">Reference proteome</keyword>
<evidence type="ECO:0000313" key="4">
    <source>
        <dbReference type="Proteomes" id="UP001596111"/>
    </source>
</evidence>
<dbReference type="SUPFAM" id="SSF55961">
    <property type="entry name" value="Bet v1-like"/>
    <property type="match status" value="1"/>
</dbReference>
<dbReference type="Gene3D" id="3.30.530.20">
    <property type="match status" value="1"/>
</dbReference>